<gene>
    <name evidence="1" type="ORF">CEXT_357321</name>
</gene>
<name>A0AAV4YCD6_CAEEX</name>
<proteinExistence type="predicted"/>
<dbReference type="AlphaFoldDB" id="A0AAV4YCD6"/>
<dbReference type="Proteomes" id="UP001054945">
    <property type="component" value="Unassembled WGS sequence"/>
</dbReference>
<evidence type="ECO:0000313" key="2">
    <source>
        <dbReference type="Proteomes" id="UP001054945"/>
    </source>
</evidence>
<protein>
    <submittedName>
        <fullName evidence="1">Uncharacterized protein</fullName>
    </submittedName>
</protein>
<accession>A0AAV4YCD6</accession>
<evidence type="ECO:0000313" key="1">
    <source>
        <dbReference type="EMBL" id="GIZ04673.1"/>
    </source>
</evidence>
<reference evidence="1 2" key="1">
    <citation type="submission" date="2021-06" db="EMBL/GenBank/DDBJ databases">
        <title>Caerostris extrusa draft genome.</title>
        <authorList>
            <person name="Kono N."/>
            <person name="Arakawa K."/>
        </authorList>
    </citation>
    <scope>NUCLEOTIDE SEQUENCE [LARGE SCALE GENOMIC DNA]</scope>
</reference>
<keyword evidence="2" id="KW-1185">Reference proteome</keyword>
<sequence length="82" mass="9261">MPSWVNVSDICRLMAQWQRCATANDMALQRIANSIGYGHGRKVSRGTLSHQWTAVLPELPLSDVLPPLRERPIDFEEDDSLV</sequence>
<organism evidence="1 2">
    <name type="scientific">Caerostris extrusa</name>
    <name type="common">Bark spider</name>
    <name type="synonym">Caerostris bankana</name>
    <dbReference type="NCBI Taxonomy" id="172846"/>
    <lineage>
        <taxon>Eukaryota</taxon>
        <taxon>Metazoa</taxon>
        <taxon>Ecdysozoa</taxon>
        <taxon>Arthropoda</taxon>
        <taxon>Chelicerata</taxon>
        <taxon>Arachnida</taxon>
        <taxon>Araneae</taxon>
        <taxon>Araneomorphae</taxon>
        <taxon>Entelegynae</taxon>
        <taxon>Araneoidea</taxon>
        <taxon>Araneidae</taxon>
        <taxon>Caerostris</taxon>
    </lineage>
</organism>
<dbReference type="EMBL" id="BPLR01001779">
    <property type="protein sequence ID" value="GIZ04673.1"/>
    <property type="molecule type" value="Genomic_DNA"/>
</dbReference>
<comment type="caution">
    <text evidence="1">The sequence shown here is derived from an EMBL/GenBank/DDBJ whole genome shotgun (WGS) entry which is preliminary data.</text>
</comment>